<dbReference type="SUPFAM" id="SSF49899">
    <property type="entry name" value="Concanavalin A-like lectins/glucanases"/>
    <property type="match status" value="1"/>
</dbReference>
<evidence type="ECO:0000313" key="2">
    <source>
        <dbReference type="EMBL" id="QHU27761.1"/>
    </source>
</evidence>
<name>A0A6C0LDN8_9ZZZZ</name>
<dbReference type="Gene3D" id="2.60.120.200">
    <property type="match status" value="1"/>
</dbReference>
<dbReference type="EMBL" id="MN740462">
    <property type="protein sequence ID" value="QHU27761.1"/>
    <property type="molecule type" value="Genomic_DNA"/>
</dbReference>
<dbReference type="InterPro" id="IPR013320">
    <property type="entry name" value="ConA-like_dom_sf"/>
</dbReference>
<evidence type="ECO:0000259" key="1">
    <source>
        <dbReference type="Pfam" id="PF21722"/>
    </source>
</evidence>
<dbReference type="InterPro" id="IPR049304">
    <property type="entry name" value="Gly_rich_dom"/>
</dbReference>
<dbReference type="Pfam" id="PF21722">
    <property type="entry name" value="Gly_rich_2"/>
    <property type="match status" value="1"/>
</dbReference>
<proteinExistence type="predicted"/>
<sequence>MPIILNHSNIGVQYSTGSNYIIETVKSDLYLRNETVDTIVRDNIQVAPVTPTTYVDSSGNVYAVESYIYSGSANTAGFTRVFTKNTTCDILIVGGGGGGGCGMGGGGGGGQVVHATNVNIPIGTYNIIVGSGGAGGVSNNGTNGANSVAFGATANGGGGGGGTGSWGTAAAVGIAGGSGGGGGANSTNTLQASGTVSFGTLGSILASAIRYGNVGGTGKYDTSSGGGGGGGGAGSAGTAGNSISKGNGGNGVIINITGTSYYWAGGGGGAAWATSNGTGGGNGGLGGGGGGAFGAGSDTSGINGLGGINNNIIQPSSTTGAAGANNTGSGGGAGTYNANAGGAGGSGIVIIRYLLGTIPATNYLTNEPVVSPYVIVADGYYPRTPATNSATWTDNGYTVTVKVSDATLYGAIYYICNNKLIDTDEWHSTNVYTINNNTTYSGSTNFKGNAGIAFGIDLGRPIYPKRIRIAPRANHPQYGPQLTSAPGTFKIYASNNPSSWNDNNHIDWILIHSQISPPTFVNLQFTIITLSNIPSISYRYYTMVVMTTASSYGYLTLTEWNIGGDEKIDSILEGGTHKRLSFIYNNDNLVASYKFNGDYLDSSGNGHNLTNVGTVIQSTHIIEGQAVEFDSTDYLEFPATINPYTIWNGKGITFSFWVRFTAHGLWARLIDFQTAANTGNGLFFSVKSAPVTGASALYADIGNGTTKFTYSNWSNSIITTLGVWHHFVWSIDVSGKWDIYLNNVRINGTETANIPNISYNLRYINKSAHPDSTWGGQMDDFRIYGRALSVADVEMLYNKTYPEPNLYTLNFPVPTLADINNNSNIILRGSYDIALTTTNAIITPKTGQYIPKPTTFASDLLSIRYNILNPMNDPTGAQWAYSSNNTNMYHMGSVGIGTTNPEYQLDVSGSVNAKSYYLNGRQINEPLSELGLSEGMIAQVRHLTYTQMDIKNNTGWDAINDNLTTGFVIAITPKSNLSKILLNIIVHIGLAASNYSVWWGIKLYRKIGAGDWTEVTGPNGTETGSAAATAGTPVWISNTMYAGNLDYQYKVTNVTGTYLDSPNTTSTVYYTAYWNNRIGDNPSAINTIYLNRAESHGDAYRPAPSSSWTASEIWYG</sequence>
<feature type="domain" description="Glycine-rich" evidence="1">
    <location>
        <begin position="84"/>
        <end position="353"/>
    </location>
</feature>
<reference evidence="2" key="1">
    <citation type="journal article" date="2020" name="Nature">
        <title>Giant virus diversity and host interactions through global metagenomics.</title>
        <authorList>
            <person name="Schulz F."/>
            <person name="Roux S."/>
            <person name="Paez-Espino D."/>
            <person name="Jungbluth S."/>
            <person name="Walsh D.A."/>
            <person name="Denef V.J."/>
            <person name="McMahon K.D."/>
            <person name="Konstantinidis K.T."/>
            <person name="Eloe-Fadrosh E.A."/>
            <person name="Kyrpides N.C."/>
            <person name="Woyke T."/>
        </authorList>
    </citation>
    <scope>NUCLEOTIDE SEQUENCE</scope>
    <source>
        <strain evidence="2">GVMAG-M-3300027769-26</strain>
    </source>
</reference>
<protein>
    <recommendedName>
        <fullName evidence="1">Glycine-rich domain-containing protein</fullName>
    </recommendedName>
</protein>
<accession>A0A6C0LDN8</accession>
<dbReference type="AlphaFoldDB" id="A0A6C0LDN8"/>
<dbReference type="Pfam" id="PF13385">
    <property type="entry name" value="Laminin_G_3"/>
    <property type="match status" value="1"/>
</dbReference>
<organism evidence="2">
    <name type="scientific">viral metagenome</name>
    <dbReference type="NCBI Taxonomy" id="1070528"/>
    <lineage>
        <taxon>unclassified sequences</taxon>
        <taxon>metagenomes</taxon>
        <taxon>organismal metagenomes</taxon>
    </lineage>
</organism>